<gene>
    <name evidence="5" type="ORF">M0812_10008</name>
</gene>
<feature type="compositionally biased region" description="Basic residues" evidence="2">
    <location>
        <begin position="160"/>
        <end position="181"/>
    </location>
</feature>
<feature type="compositionally biased region" description="Basic residues" evidence="2">
    <location>
        <begin position="103"/>
        <end position="113"/>
    </location>
</feature>
<feature type="coiled-coil region" evidence="1">
    <location>
        <begin position="202"/>
        <end position="327"/>
    </location>
</feature>
<keyword evidence="1" id="KW-0175">Coiled coil</keyword>
<evidence type="ECO:0000256" key="1">
    <source>
        <dbReference type="SAM" id="Coils"/>
    </source>
</evidence>
<protein>
    <submittedName>
        <fullName evidence="5">G-box-binding factor 3-related</fullName>
    </submittedName>
</protein>
<sequence>MEHSIFGFDEQNTLEISQIGLESTFITSDNDQNNFEICNEDSLFTTSPISELQFSVPYQRSSPISPVSEKIEDSPIDQSVNDTDIQPIFTNNKNNKNNNNIRRVTRSSTRKTRSGTMTTRSTALNKKNTQNKRLVKKEKIAGEIKRETTNNSIYEPAQKIKKTQSGKIVQKKPNKKTKMSRKKTELSREAIKHRQELLKIESVSQVRKMDKEEKRLRRLEKNRVSARRTRERKKAYWDSLETNNKELKQENEVLKNQISQKEQEIINVSKRFEFLEKQMKQQQEQIQQLLQKQQQHQQFQFLLHQDLQQKQQTQQFQNQEVKKEEETNKEDDSFQFESWLKDMISIPDKKLNSYFSQSQNNNSLLIDDVDDYDDESYSFDDLDKNSDQFNNTRKRGFETFGISLFAIFVIFGLFLNFGVWPFNKNTNQNINLNYSQKVDQLAYTQSKHLCSIDNELESRSQLNYNFNNVNKPSKNIKFIDEEEEIKISNLIKKHLLEFKKNFENDIHQKNLGTDNNNPEFTDIFDQNLNHNLKNIDNNNYNHNHNQNRNQNQNQKQLANDDDGGGGDYYSFDFDDE</sequence>
<feature type="transmembrane region" description="Helical" evidence="3">
    <location>
        <begin position="400"/>
        <end position="422"/>
    </location>
</feature>
<reference evidence="5" key="1">
    <citation type="submission" date="2022-08" db="EMBL/GenBank/DDBJ databases">
        <title>Novel sulphate-reducing endosymbionts in the free-living metamonad Anaeramoeba.</title>
        <authorList>
            <person name="Jerlstrom-Hultqvist J."/>
            <person name="Cepicka I."/>
            <person name="Gallot-Lavallee L."/>
            <person name="Salas-Leiva D."/>
            <person name="Curtis B.A."/>
            <person name="Zahonova K."/>
            <person name="Pipaliya S."/>
            <person name="Dacks J."/>
            <person name="Roger A.J."/>
        </authorList>
    </citation>
    <scope>NUCLEOTIDE SEQUENCE</scope>
    <source>
        <strain evidence="5">Busselton2</strain>
    </source>
</reference>
<name>A0AAV7ZU57_9EUKA</name>
<feature type="region of interest" description="Disordered" evidence="2">
    <location>
        <begin position="160"/>
        <end position="186"/>
    </location>
</feature>
<keyword evidence="3" id="KW-1133">Transmembrane helix</keyword>
<evidence type="ECO:0000313" key="5">
    <source>
        <dbReference type="EMBL" id="KAJ3444157.1"/>
    </source>
</evidence>
<comment type="caution">
    <text evidence="5">The sequence shown here is derived from an EMBL/GenBank/DDBJ whole genome shotgun (WGS) entry which is preliminary data.</text>
</comment>
<dbReference type="GO" id="GO:0003700">
    <property type="term" value="F:DNA-binding transcription factor activity"/>
    <property type="evidence" value="ECO:0007669"/>
    <property type="project" value="InterPro"/>
</dbReference>
<dbReference type="PROSITE" id="PS00036">
    <property type="entry name" value="BZIP_BASIC"/>
    <property type="match status" value="1"/>
</dbReference>
<feature type="compositionally biased region" description="Polar residues" evidence="2">
    <location>
        <begin position="76"/>
        <end position="90"/>
    </location>
</feature>
<organism evidence="5 6">
    <name type="scientific">Anaeramoeba flamelloides</name>
    <dbReference type="NCBI Taxonomy" id="1746091"/>
    <lineage>
        <taxon>Eukaryota</taxon>
        <taxon>Metamonada</taxon>
        <taxon>Anaeramoebidae</taxon>
        <taxon>Anaeramoeba</taxon>
    </lineage>
</organism>
<dbReference type="EMBL" id="JANTQA010000023">
    <property type="protein sequence ID" value="KAJ3444157.1"/>
    <property type="molecule type" value="Genomic_DNA"/>
</dbReference>
<proteinExistence type="predicted"/>
<keyword evidence="3" id="KW-0812">Transmembrane</keyword>
<feature type="domain" description="BZIP" evidence="4">
    <location>
        <begin position="212"/>
        <end position="275"/>
    </location>
</feature>
<feature type="region of interest" description="Disordered" evidence="2">
    <location>
        <begin position="60"/>
        <end position="131"/>
    </location>
</feature>
<dbReference type="Proteomes" id="UP001146793">
    <property type="component" value="Unassembled WGS sequence"/>
</dbReference>
<evidence type="ECO:0000313" key="6">
    <source>
        <dbReference type="Proteomes" id="UP001146793"/>
    </source>
</evidence>
<dbReference type="AlphaFoldDB" id="A0AAV7ZU57"/>
<dbReference type="Pfam" id="PF00170">
    <property type="entry name" value="bZIP_1"/>
    <property type="match status" value="1"/>
</dbReference>
<dbReference type="Gene3D" id="1.20.5.170">
    <property type="match status" value="1"/>
</dbReference>
<dbReference type="PROSITE" id="PS50217">
    <property type="entry name" value="BZIP"/>
    <property type="match status" value="1"/>
</dbReference>
<evidence type="ECO:0000259" key="4">
    <source>
        <dbReference type="PROSITE" id="PS50217"/>
    </source>
</evidence>
<feature type="compositionally biased region" description="Low complexity" evidence="2">
    <location>
        <begin position="531"/>
        <end position="557"/>
    </location>
</feature>
<accession>A0AAV7ZU57</accession>
<evidence type="ECO:0000256" key="2">
    <source>
        <dbReference type="SAM" id="MobiDB-lite"/>
    </source>
</evidence>
<feature type="region of interest" description="Disordered" evidence="2">
    <location>
        <begin position="531"/>
        <end position="576"/>
    </location>
</feature>
<dbReference type="InterPro" id="IPR046347">
    <property type="entry name" value="bZIP_sf"/>
</dbReference>
<dbReference type="SMART" id="SM00338">
    <property type="entry name" value="BRLZ"/>
    <property type="match status" value="1"/>
</dbReference>
<keyword evidence="3" id="KW-0472">Membrane</keyword>
<dbReference type="InterPro" id="IPR004827">
    <property type="entry name" value="bZIP"/>
</dbReference>
<dbReference type="SUPFAM" id="SSF57959">
    <property type="entry name" value="Leucine zipper domain"/>
    <property type="match status" value="1"/>
</dbReference>
<evidence type="ECO:0000256" key="3">
    <source>
        <dbReference type="SAM" id="Phobius"/>
    </source>
</evidence>
<feature type="compositionally biased region" description="Low complexity" evidence="2">
    <location>
        <begin position="91"/>
        <end position="102"/>
    </location>
</feature>